<dbReference type="InterPro" id="IPR002986">
    <property type="entry name" value="DAP_deCOOHase_LysA"/>
</dbReference>
<dbReference type="EMBL" id="CAADFJ010000464">
    <property type="protein sequence ID" value="VFK07906.1"/>
    <property type="molecule type" value="Genomic_DNA"/>
</dbReference>
<dbReference type="InterPro" id="IPR022643">
    <property type="entry name" value="De-COase2_C"/>
</dbReference>
<comment type="cofactor">
    <cofactor evidence="1">
        <name>pyridoxal 5'-phosphate</name>
        <dbReference type="ChEBI" id="CHEBI:597326"/>
    </cofactor>
</comment>
<evidence type="ECO:0000256" key="3">
    <source>
        <dbReference type="ARBA" id="ARBA00022898"/>
    </source>
</evidence>
<evidence type="ECO:0000313" key="8">
    <source>
        <dbReference type="EMBL" id="VFK07906.1"/>
    </source>
</evidence>
<proteinExistence type="predicted"/>
<dbReference type="Gene3D" id="2.40.37.10">
    <property type="entry name" value="Lyase, Ornithine Decarboxylase, Chain A, domain 1"/>
    <property type="match status" value="1"/>
</dbReference>
<protein>
    <submittedName>
        <fullName evidence="7">Pyridoxal-dependent decarboxylase, C-terminal sheet domain</fullName>
    </submittedName>
</protein>
<evidence type="ECO:0000256" key="1">
    <source>
        <dbReference type="ARBA" id="ARBA00001933"/>
    </source>
</evidence>
<accession>A0A450VJC2</accession>
<dbReference type="EMBL" id="CAADFI010000369">
    <property type="protein sequence ID" value="VFK03640.1"/>
    <property type="molecule type" value="Genomic_DNA"/>
</dbReference>
<evidence type="ECO:0000313" key="6">
    <source>
        <dbReference type="EMBL" id="VFK03640.1"/>
    </source>
</evidence>
<gene>
    <name evidence="7" type="ORF">BECKH772A_GA0070896_104692</name>
    <name evidence="6" type="ORF">BECKH772B_GA0070898_103693</name>
    <name evidence="8" type="ORF">BECKH772C_GA0070978_104642</name>
</gene>
<evidence type="ECO:0000256" key="4">
    <source>
        <dbReference type="ARBA" id="ARBA00023239"/>
    </source>
</evidence>
<dbReference type="GO" id="GO:0009089">
    <property type="term" value="P:lysine biosynthetic process via diaminopimelate"/>
    <property type="evidence" value="ECO:0007669"/>
    <property type="project" value="InterPro"/>
</dbReference>
<reference evidence="7" key="1">
    <citation type="submission" date="2019-02" db="EMBL/GenBank/DDBJ databases">
        <authorList>
            <person name="Gruber-Vodicka R. H."/>
            <person name="Seah K. B. B."/>
        </authorList>
    </citation>
    <scope>NUCLEOTIDE SEQUENCE</scope>
    <source>
        <strain evidence="8">BECK_SA2B12</strain>
        <strain evidence="7">BECK_SA2B15</strain>
        <strain evidence="6">BECK_SA2B20</strain>
    </source>
</reference>
<dbReference type="AlphaFoldDB" id="A0A450VJC2"/>
<name>A0A450VJC2_9GAMM</name>
<evidence type="ECO:0000256" key="2">
    <source>
        <dbReference type="ARBA" id="ARBA00022793"/>
    </source>
</evidence>
<keyword evidence="3" id="KW-0663">Pyridoxal phosphate</keyword>
<dbReference type="InterPro" id="IPR009006">
    <property type="entry name" value="Ala_racemase/Decarboxylase_C"/>
</dbReference>
<organism evidence="7">
    <name type="scientific">Candidatus Kentrum eta</name>
    <dbReference type="NCBI Taxonomy" id="2126337"/>
    <lineage>
        <taxon>Bacteria</taxon>
        <taxon>Pseudomonadati</taxon>
        <taxon>Pseudomonadota</taxon>
        <taxon>Gammaproteobacteria</taxon>
        <taxon>Candidatus Kentrum</taxon>
    </lineage>
</organism>
<dbReference type="PANTHER" id="PTHR43727">
    <property type="entry name" value="DIAMINOPIMELATE DECARBOXYLASE"/>
    <property type="match status" value="1"/>
</dbReference>
<dbReference type="Pfam" id="PF00278">
    <property type="entry name" value="Orn_DAP_Arg_deC"/>
    <property type="match status" value="1"/>
</dbReference>
<dbReference type="EMBL" id="CAADFG010000469">
    <property type="protein sequence ID" value="VFK04840.1"/>
    <property type="molecule type" value="Genomic_DNA"/>
</dbReference>
<dbReference type="PRINTS" id="PR01181">
    <property type="entry name" value="DAPDCRBXLASE"/>
</dbReference>
<dbReference type="PANTHER" id="PTHR43727:SF2">
    <property type="entry name" value="GROUP IV DECARBOXYLASE"/>
    <property type="match status" value="1"/>
</dbReference>
<evidence type="ECO:0000259" key="5">
    <source>
        <dbReference type="Pfam" id="PF00278"/>
    </source>
</evidence>
<evidence type="ECO:0000313" key="7">
    <source>
        <dbReference type="EMBL" id="VFK04840.1"/>
    </source>
</evidence>
<sequence length="151" mass="16792">MRFEPGKYIVAEAGYLIMEVNTIKYNHGRMIVGCNSGFSHLIRPVLYGSYHHIVNLTNPDGKPNCYDICGNICETGDRFAEQREMPEIREGDLLAIENAGPYCYSMGGVYNLRSLPAEALVHQGEPKLVRKGLSNEELVSRILGESLPGEC</sequence>
<keyword evidence="2" id="KW-0210">Decarboxylase</keyword>
<keyword evidence="4" id="KW-0456">Lyase</keyword>
<dbReference type="GO" id="GO:0008836">
    <property type="term" value="F:diaminopimelate decarboxylase activity"/>
    <property type="evidence" value="ECO:0007669"/>
    <property type="project" value="InterPro"/>
</dbReference>
<dbReference type="SUPFAM" id="SSF50621">
    <property type="entry name" value="Alanine racemase C-terminal domain-like"/>
    <property type="match status" value="1"/>
</dbReference>
<feature type="domain" description="Orn/DAP/Arg decarboxylase 2 C-terminal" evidence="5">
    <location>
        <begin position="8"/>
        <end position="100"/>
    </location>
</feature>